<accession>A0A194XLW2</accession>
<gene>
    <name evidence="1" type="ORF">LY89DRAFT_715356</name>
</gene>
<organism evidence="1 2">
    <name type="scientific">Mollisia scopiformis</name>
    <name type="common">Conifer needle endophyte fungus</name>
    <name type="synonym">Phialocephala scopiformis</name>
    <dbReference type="NCBI Taxonomy" id="149040"/>
    <lineage>
        <taxon>Eukaryota</taxon>
        <taxon>Fungi</taxon>
        <taxon>Dikarya</taxon>
        <taxon>Ascomycota</taxon>
        <taxon>Pezizomycotina</taxon>
        <taxon>Leotiomycetes</taxon>
        <taxon>Helotiales</taxon>
        <taxon>Mollisiaceae</taxon>
        <taxon>Mollisia</taxon>
    </lineage>
</organism>
<dbReference type="GeneID" id="28827925"/>
<dbReference type="Proteomes" id="UP000070700">
    <property type="component" value="Unassembled WGS sequence"/>
</dbReference>
<dbReference type="OrthoDB" id="2306919at2759"/>
<dbReference type="KEGG" id="psco:LY89DRAFT_715356"/>
<dbReference type="RefSeq" id="XP_018075429.1">
    <property type="nucleotide sequence ID" value="XM_018218199.1"/>
</dbReference>
<proteinExistence type="predicted"/>
<dbReference type="AlphaFoldDB" id="A0A194XLW2"/>
<name>A0A194XLW2_MOLSC</name>
<protein>
    <submittedName>
        <fullName evidence="1">Uncharacterized protein</fullName>
    </submittedName>
</protein>
<keyword evidence="2" id="KW-1185">Reference proteome</keyword>
<sequence>MSSYESVLSSLLPPSQPHIFSSLPISPHKALIPSQQISSLEIHPVLESALHILNLDLPSAHFLLRHMQADPVFEAMYLHGILHRVEGDIDNARAWYSDVKDQDVFRAAWPGKNGLDDAVKFLGRIEERKVNRGKRDEMEDEELSAESLREMKAVIGFCEGKFGTEKLSDASQVWVSMSEKNSTELIMYNWRETQHFPVPDFDIEKNCKNSDALLDYQETHKVSSTYGLRDKMVKPDDPITLPLPPHLKAFLEAHD</sequence>
<reference evidence="1 2" key="1">
    <citation type="submission" date="2015-10" db="EMBL/GenBank/DDBJ databases">
        <title>Full genome of DAOMC 229536 Phialocephala scopiformis, a fungal endophyte of spruce producing the potent anti-insectan compound rugulosin.</title>
        <authorList>
            <consortium name="DOE Joint Genome Institute"/>
            <person name="Walker A.K."/>
            <person name="Frasz S.L."/>
            <person name="Seifert K.A."/>
            <person name="Miller J.D."/>
            <person name="Mondo S.J."/>
            <person name="Labutti K."/>
            <person name="Lipzen A."/>
            <person name="Dockter R."/>
            <person name="Kennedy M."/>
            <person name="Grigoriev I.V."/>
            <person name="Spatafora J.W."/>
        </authorList>
    </citation>
    <scope>NUCLEOTIDE SEQUENCE [LARGE SCALE GENOMIC DNA]</scope>
    <source>
        <strain evidence="1 2">CBS 120377</strain>
    </source>
</reference>
<dbReference type="InParanoid" id="A0A194XLW2"/>
<dbReference type="EMBL" id="KQ947408">
    <property type="protein sequence ID" value="KUJ21074.1"/>
    <property type="molecule type" value="Genomic_DNA"/>
</dbReference>
<evidence type="ECO:0000313" key="2">
    <source>
        <dbReference type="Proteomes" id="UP000070700"/>
    </source>
</evidence>
<evidence type="ECO:0000313" key="1">
    <source>
        <dbReference type="EMBL" id="KUJ21074.1"/>
    </source>
</evidence>